<dbReference type="OrthoDB" id="277832at2759"/>
<evidence type="ECO:0000259" key="1">
    <source>
        <dbReference type="Pfam" id="PF10469"/>
    </source>
</evidence>
<dbReference type="GO" id="GO:0005634">
    <property type="term" value="C:nucleus"/>
    <property type="evidence" value="ECO:0007669"/>
    <property type="project" value="TreeGrafter"/>
</dbReference>
<dbReference type="GO" id="GO:0016874">
    <property type="term" value="F:ligase activity"/>
    <property type="evidence" value="ECO:0007669"/>
    <property type="project" value="UniProtKB-KW"/>
</dbReference>
<dbReference type="Proteomes" id="UP000772434">
    <property type="component" value="Unassembled WGS sequence"/>
</dbReference>
<proteinExistence type="predicted"/>
<dbReference type="Pfam" id="PF10469">
    <property type="entry name" value="AKAP7_NLS"/>
    <property type="match status" value="1"/>
</dbReference>
<dbReference type="EMBL" id="JADNRY010000001">
    <property type="protein sequence ID" value="KAF9078844.1"/>
    <property type="molecule type" value="Genomic_DNA"/>
</dbReference>
<dbReference type="Gene3D" id="3.90.1140.10">
    <property type="entry name" value="Cyclic phosphodiesterase"/>
    <property type="match status" value="1"/>
</dbReference>
<dbReference type="GO" id="GO:0006355">
    <property type="term" value="P:regulation of DNA-templated transcription"/>
    <property type="evidence" value="ECO:0007669"/>
    <property type="project" value="TreeGrafter"/>
</dbReference>
<reference evidence="2" key="1">
    <citation type="submission" date="2020-11" db="EMBL/GenBank/DDBJ databases">
        <authorList>
            <consortium name="DOE Joint Genome Institute"/>
            <person name="Ahrendt S."/>
            <person name="Riley R."/>
            <person name="Andreopoulos W."/>
            <person name="Labutti K."/>
            <person name="Pangilinan J."/>
            <person name="Ruiz-Duenas F.J."/>
            <person name="Barrasa J.M."/>
            <person name="Sanchez-Garcia M."/>
            <person name="Camarero S."/>
            <person name="Miyauchi S."/>
            <person name="Serrano A."/>
            <person name="Linde D."/>
            <person name="Babiker R."/>
            <person name="Drula E."/>
            <person name="Ayuso-Fernandez I."/>
            <person name="Pacheco R."/>
            <person name="Padilla G."/>
            <person name="Ferreira P."/>
            <person name="Barriuso J."/>
            <person name="Kellner H."/>
            <person name="Castanera R."/>
            <person name="Alfaro M."/>
            <person name="Ramirez L."/>
            <person name="Pisabarro A.G."/>
            <person name="Kuo A."/>
            <person name="Tritt A."/>
            <person name="Lipzen A."/>
            <person name="He G."/>
            <person name="Yan M."/>
            <person name="Ng V."/>
            <person name="Cullen D."/>
            <person name="Martin F."/>
            <person name="Rosso M.-N."/>
            <person name="Henrissat B."/>
            <person name="Hibbett D."/>
            <person name="Martinez A.T."/>
            <person name="Grigoriev I.V."/>
        </authorList>
    </citation>
    <scope>NUCLEOTIDE SEQUENCE</scope>
    <source>
        <strain evidence="2">AH 40177</strain>
    </source>
</reference>
<gene>
    <name evidence="2" type="ORF">BDP27DRAFT_1310269</name>
</gene>
<comment type="caution">
    <text evidence="2">The sequence shown here is derived from an EMBL/GenBank/DDBJ whole genome shotgun (WGS) entry which is preliminary data.</text>
</comment>
<organism evidence="2 3">
    <name type="scientific">Rhodocollybia butyracea</name>
    <dbReference type="NCBI Taxonomy" id="206335"/>
    <lineage>
        <taxon>Eukaryota</taxon>
        <taxon>Fungi</taxon>
        <taxon>Dikarya</taxon>
        <taxon>Basidiomycota</taxon>
        <taxon>Agaricomycotina</taxon>
        <taxon>Agaricomycetes</taxon>
        <taxon>Agaricomycetidae</taxon>
        <taxon>Agaricales</taxon>
        <taxon>Marasmiineae</taxon>
        <taxon>Omphalotaceae</taxon>
        <taxon>Rhodocollybia</taxon>
    </lineage>
</organism>
<dbReference type="InterPro" id="IPR019510">
    <property type="entry name" value="AKAP7-like_phosphoesterase"/>
</dbReference>
<dbReference type="InterPro" id="IPR009210">
    <property type="entry name" value="ASCC1"/>
</dbReference>
<evidence type="ECO:0000313" key="3">
    <source>
        <dbReference type="Proteomes" id="UP000772434"/>
    </source>
</evidence>
<keyword evidence="2" id="KW-0436">Ligase</keyword>
<dbReference type="PANTHER" id="PTHR13360">
    <property type="entry name" value="ACTIVATING SIGNAL COINTEGRATOR 1 COMPLEX SUBUNIT 1"/>
    <property type="match status" value="1"/>
</dbReference>
<keyword evidence="3" id="KW-1185">Reference proteome</keyword>
<accession>A0A9P5UGS3</accession>
<dbReference type="PANTHER" id="PTHR13360:SF1">
    <property type="entry name" value="ACTIVATING SIGNAL COINTEGRATOR 1 COMPLEX SUBUNIT 1"/>
    <property type="match status" value="1"/>
</dbReference>
<name>A0A9P5UGS3_9AGAR</name>
<evidence type="ECO:0000313" key="2">
    <source>
        <dbReference type="EMBL" id="KAF9078844.1"/>
    </source>
</evidence>
<dbReference type="AlphaFoldDB" id="A0A9P5UGS3"/>
<feature type="domain" description="A-kinase anchor protein 7-like phosphoesterase" evidence="1">
    <location>
        <begin position="40"/>
        <end position="281"/>
    </location>
</feature>
<protein>
    <submittedName>
        <fullName evidence="2">AKAP7 2'5' RNA ligase-like domain-containing protein</fullName>
    </submittedName>
</protein>
<dbReference type="GO" id="GO:0006307">
    <property type="term" value="P:DNA alkylation repair"/>
    <property type="evidence" value="ECO:0007669"/>
    <property type="project" value="InterPro"/>
</dbReference>
<sequence>MIATLLGFSSKRLATKPRTYPKSNNGSKRFKSYFNQEPKPTHFLCLPLGHHPDLQEKVTRFYSLLLRDKVEGIDPTILINPRRLHFTLGVMSLSSQDPDGDSAGSSSTTSRTVEDALELLRSLQPQLTSLCTTGKSGNLQISLERIGAFEWNKGARVLWAGPRGNEGWSESEEEREERLKLIRVAEMVHRTFIGAGFSEKRPLKLRCSIIATSRRKPTSKIYQLFSFTDVLASLQTTAEGSVKASNRIAPVSFGTYNIPEIQLCAIGSHGPEDEYVSLGSISSGLLQLEQKESILTNIRNLCTS</sequence>